<dbReference type="EMBL" id="JAZDWU010000006">
    <property type="protein sequence ID" value="KAK9999217.1"/>
    <property type="molecule type" value="Genomic_DNA"/>
</dbReference>
<feature type="region of interest" description="Disordered" evidence="2">
    <location>
        <begin position="182"/>
        <end position="205"/>
    </location>
</feature>
<evidence type="ECO:0000256" key="1">
    <source>
        <dbReference type="PROSITE-ProRule" id="PRU00047"/>
    </source>
</evidence>
<dbReference type="InterPro" id="IPR040256">
    <property type="entry name" value="At4g02000-like"/>
</dbReference>
<feature type="domain" description="CCHC-type" evidence="3">
    <location>
        <begin position="144"/>
        <end position="157"/>
    </location>
</feature>
<comment type="caution">
    <text evidence="4">The sequence shown here is derived from an EMBL/GenBank/DDBJ whole genome shotgun (WGS) entry which is preliminary data.</text>
</comment>
<keyword evidence="1" id="KW-0479">Metal-binding</keyword>
<dbReference type="SUPFAM" id="SSF57756">
    <property type="entry name" value="Retrovirus zinc finger-like domains"/>
    <property type="match status" value="1"/>
</dbReference>
<dbReference type="Proteomes" id="UP001459277">
    <property type="component" value="Unassembled WGS sequence"/>
</dbReference>
<evidence type="ECO:0000256" key="2">
    <source>
        <dbReference type="SAM" id="MobiDB-lite"/>
    </source>
</evidence>
<name>A0AAW2CNV1_9ROSI</name>
<protein>
    <recommendedName>
        <fullName evidence="3">CCHC-type domain-containing protein</fullName>
    </recommendedName>
</protein>
<dbReference type="InterPro" id="IPR036875">
    <property type="entry name" value="Znf_CCHC_sf"/>
</dbReference>
<accession>A0AAW2CNV1</accession>
<dbReference type="AlphaFoldDB" id="A0AAW2CNV1"/>
<evidence type="ECO:0000259" key="3">
    <source>
        <dbReference type="PROSITE" id="PS50158"/>
    </source>
</evidence>
<dbReference type="InterPro" id="IPR025836">
    <property type="entry name" value="Zn_knuckle_CX2CX4HX4C"/>
</dbReference>
<dbReference type="Pfam" id="PF14392">
    <property type="entry name" value="zf-CCHC_4"/>
    <property type="match status" value="1"/>
</dbReference>
<dbReference type="InterPro" id="IPR001878">
    <property type="entry name" value="Znf_CCHC"/>
</dbReference>
<dbReference type="Pfam" id="PF14111">
    <property type="entry name" value="DUF4283"/>
    <property type="match status" value="1"/>
</dbReference>
<dbReference type="PROSITE" id="PS50158">
    <property type="entry name" value="ZF_CCHC"/>
    <property type="match status" value="1"/>
</dbReference>
<dbReference type="PANTHER" id="PTHR31286:SF167">
    <property type="entry name" value="OS09G0268800 PROTEIN"/>
    <property type="match status" value="1"/>
</dbReference>
<proteinExistence type="predicted"/>
<sequence>MGADLKIVDVGDGQFQFKFALESQLKWVIHNGPWSFENHHLVLRRWERGMTARTVTFNSIPLWVQVWGLPFDLISKEATRDIGGGLGTVVEIDNKAFSSEQARFVWVRVKIPLDKPLPQNGVVANPEGDMVRIGFKYERLVGFCYQCGKIGHEARECSCLRDKSQRGLPYGEWLKAGFRGSVSNPEGRSRQPSHQGSGGEGVHDGRVPSCITSRQWRLMSLGVLLASTLFKEMLRILCIHQVRN</sequence>
<keyword evidence="1" id="KW-0862">Zinc</keyword>
<reference evidence="4 5" key="1">
    <citation type="submission" date="2024-01" db="EMBL/GenBank/DDBJ databases">
        <title>A telomere-to-telomere, gap-free genome of sweet tea (Lithocarpus litseifolius).</title>
        <authorList>
            <person name="Zhou J."/>
        </authorList>
    </citation>
    <scope>NUCLEOTIDE SEQUENCE [LARGE SCALE GENOMIC DNA]</scope>
    <source>
        <strain evidence="4">Zhou-2022a</strain>
        <tissue evidence="4">Leaf</tissue>
    </source>
</reference>
<gene>
    <name evidence="4" type="ORF">SO802_018820</name>
</gene>
<keyword evidence="5" id="KW-1185">Reference proteome</keyword>
<evidence type="ECO:0000313" key="5">
    <source>
        <dbReference type="Proteomes" id="UP001459277"/>
    </source>
</evidence>
<dbReference type="InterPro" id="IPR025558">
    <property type="entry name" value="DUF4283"/>
</dbReference>
<keyword evidence="1" id="KW-0863">Zinc-finger</keyword>
<organism evidence="4 5">
    <name type="scientific">Lithocarpus litseifolius</name>
    <dbReference type="NCBI Taxonomy" id="425828"/>
    <lineage>
        <taxon>Eukaryota</taxon>
        <taxon>Viridiplantae</taxon>
        <taxon>Streptophyta</taxon>
        <taxon>Embryophyta</taxon>
        <taxon>Tracheophyta</taxon>
        <taxon>Spermatophyta</taxon>
        <taxon>Magnoliopsida</taxon>
        <taxon>eudicotyledons</taxon>
        <taxon>Gunneridae</taxon>
        <taxon>Pentapetalae</taxon>
        <taxon>rosids</taxon>
        <taxon>fabids</taxon>
        <taxon>Fagales</taxon>
        <taxon>Fagaceae</taxon>
        <taxon>Lithocarpus</taxon>
    </lineage>
</organism>
<evidence type="ECO:0000313" key="4">
    <source>
        <dbReference type="EMBL" id="KAK9999217.1"/>
    </source>
</evidence>
<dbReference type="GO" id="GO:0008270">
    <property type="term" value="F:zinc ion binding"/>
    <property type="evidence" value="ECO:0007669"/>
    <property type="project" value="UniProtKB-KW"/>
</dbReference>
<feature type="compositionally biased region" description="Polar residues" evidence="2">
    <location>
        <begin position="182"/>
        <end position="195"/>
    </location>
</feature>
<dbReference type="GO" id="GO:0003676">
    <property type="term" value="F:nucleic acid binding"/>
    <property type="evidence" value="ECO:0007669"/>
    <property type="project" value="InterPro"/>
</dbReference>
<dbReference type="PANTHER" id="PTHR31286">
    <property type="entry name" value="GLYCINE-RICH CELL WALL STRUCTURAL PROTEIN 1.8-LIKE"/>
    <property type="match status" value="1"/>
</dbReference>